<dbReference type="GO" id="GO:0031267">
    <property type="term" value="F:small GTPase binding"/>
    <property type="evidence" value="ECO:0007669"/>
    <property type="project" value="TreeGrafter"/>
</dbReference>
<dbReference type="EMBL" id="CACRXK020006212">
    <property type="protein sequence ID" value="CAB4008727.1"/>
    <property type="molecule type" value="Genomic_DNA"/>
</dbReference>
<sequence length="826" mass="94759">MSETVRNDINSNGSELHKNCTDETGSCSDIRANEQSDDINAENNGQTEHDNMANSQENEEIPSLKTEKQTSETEQELKTELIKIKTEYKACLERESELSTKLQKIDFQTVKVAELEILNEELREQLNESLKECGSLKQDLENVIQEKKDLQITVSSSNDENDSNSKTLEDKVRTLETQYDDCNKELAVTKDKLHAHDLAAKKAISSLKKELQLRVDQVTKMYEECLRERDSLTVKVSQLTEEKQEISKMQDTMDKKMSELAKENEKLQQHVKKIQSEYKTCQASLLDQEREIIEKQKEVEKAQEDTNSHVVKVKWAQNKLRSELDAHKETKTKLTQTLQKLKEAKEEGEQIRADCQAMIKQYQESEEMKSISLDQELKQKKSELQKHTQSIATQDENNKNLSQELSKRKEEVKNLSEENNNLNTKMKNLEEKVAKYALAISTYEKTVANQRKEMDNQIIRIEDLEKLKSLLFNSEESNQKLSVEKTQLTYTVSELQSEMAAVHAKESELLDYIEKMTAKCTQLQSTLSVIQAQNEALNKENEGLKTNCSNLEANNNNLNSSLKSEIQAKCAKETELQEKLGEKTKAVQELATNLEDIKNELKVTKKKNAAHLKDITRQLQQSKRKVDSMEKKSTKERLDSDSRAPSSGSIDKTDNVIAHQSMNNTHHPPLSPPAYGVNNGGVSLYNSDDLMSTQVEIKTKSSHNKTSNHEFDHEKSIMVERICQLQKTHAKKNEKIDFLEEHNHTLVDEITKKNKLIQYYMVKEDSGQLTSSDYDEKKVDNDNSNDNNNNRKNNNMKNNDNNKSTTRTTPIKITNKDKNSIKKNTK</sequence>
<keyword evidence="3" id="KW-1185">Reference proteome</keyword>
<dbReference type="InterPro" id="IPR038830">
    <property type="entry name" value="CCDC186"/>
</dbReference>
<feature type="compositionally biased region" description="Basic and acidic residues" evidence="1">
    <location>
        <begin position="65"/>
        <end position="75"/>
    </location>
</feature>
<evidence type="ECO:0000313" key="2">
    <source>
        <dbReference type="EMBL" id="CAB4008727.1"/>
    </source>
</evidence>
<reference evidence="2" key="1">
    <citation type="submission" date="2020-04" db="EMBL/GenBank/DDBJ databases">
        <authorList>
            <person name="Alioto T."/>
            <person name="Alioto T."/>
            <person name="Gomez Garrido J."/>
        </authorList>
    </citation>
    <scope>NUCLEOTIDE SEQUENCE</scope>
    <source>
        <strain evidence="2">A484AB</strain>
    </source>
</reference>
<name>A0A6S7HVR6_PARCT</name>
<dbReference type="GO" id="GO:0005802">
    <property type="term" value="C:trans-Golgi network"/>
    <property type="evidence" value="ECO:0007669"/>
    <property type="project" value="TreeGrafter"/>
</dbReference>
<gene>
    <name evidence="2" type="ORF">PACLA_8A052997</name>
</gene>
<evidence type="ECO:0000256" key="1">
    <source>
        <dbReference type="SAM" id="MobiDB-lite"/>
    </source>
</evidence>
<proteinExistence type="predicted"/>
<dbReference type="GO" id="GO:0099518">
    <property type="term" value="P:vesicle cytoskeletal trafficking"/>
    <property type="evidence" value="ECO:0007669"/>
    <property type="project" value="TreeGrafter"/>
</dbReference>
<feature type="region of interest" description="Disordered" evidence="1">
    <location>
        <begin position="767"/>
        <end position="826"/>
    </location>
</feature>
<feature type="region of interest" description="Disordered" evidence="1">
    <location>
        <begin position="1"/>
        <end position="75"/>
    </location>
</feature>
<dbReference type="PANTHER" id="PTHR18911">
    <property type="entry name" value="CTCL TUMOR ANTIGEN HD-CL-01"/>
    <property type="match status" value="1"/>
</dbReference>
<protein>
    <submittedName>
        <fullName evidence="2">Uncharacterized protein</fullName>
    </submittedName>
</protein>
<feature type="compositionally biased region" description="Polar residues" evidence="1">
    <location>
        <begin position="387"/>
        <end position="404"/>
    </location>
</feature>
<feature type="compositionally biased region" description="Basic and acidic residues" evidence="1">
    <location>
        <begin position="624"/>
        <end position="642"/>
    </location>
</feature>
<evidence type="ECO:0000313" key="3">
    <source>
        <dbReference type="Proteomes" id="UP001152795"/>
    </source>
</evidence>
<feature type="compositionally biased region" description="Polar residues" evidence="1">
    <location>
        <begin position="1"/>
        <end position="14"/>
    </location>
</feature>
<feature type="region of interest" description="Disordered" evidence="1">
    <location>
        <begin position="612"/>
        <end position="652"/>
    </location>
</feature>
<dbReference type="PANTHER" id="PTHR18911:SF5">
    <property type="entry name" value="COILED-COIL DOMAIN-CONTAINING PROTEIN 186"/>
    <property type="match status" value="1"/>
</dbReference>
<dbReference type="AlphaFoldDB" id="A0A6S7HVR6"/>
<accession>A0A6S7HVR6</accession>
<feature type="region of interest" description="Disordered" evidence="1">
    <location>
        <begin position="381"/>
        <end position="406"/>
    </location>
</feature>
<dbReference type="Proteomes" id="UP001152795">
    <property type="component" value="Unassembled WGS sequence"/>
</dbReference>
<organism evidence="2 3">
    <name type="scientific">Paramuricea clavata</name>
    <name type="common">Red gorgonian</name>
    <name type="synonym">Violescent sea-whip</name>
    <dbReference type="NCBI Taxonomy" id="317549"/>
    <lineage>
        <taxon>Eukaryota</taxon>
        <taxon>Metazoa</taxon>
        <taxon>Cnidaria</taxon>
        <taxon>Anthozoa</taxon>
        <taxon>Octocorallia</taxon>
        <taxon>Malacalcyonacea</taxon>
        <taxon>Plexauridae</taxon>
        <taxon>Paramuricea</taxon>
    </lineage>
</organism>
<feature type="compositionally biased region" description="Low complexity" evidence="1">
    <location>
        <begin position="782"/>
        <end position="803"/>
    </location>
</feature>
<comment type="caution">
    <text evidence="2">The sequence shown here is derived from an EMBL/GenBank/DDBJ whole genome shotgun (WGS) entry which is preliminary data.</text>
</comment>
<feature type="compositionally biased region" description="Polar residues" evidence="1">
    <location>
        <begin position="41"/>
        <end position="56"/>
    </location>
</feature>
<dbReference type="OrthoDB" id="5583482at2759"/>